<sequence length="213" mass="24028">MLGVLLALGAQQLVEDIQMRAEVREFRKTIDHEIGLNLFVYDVRSQGSACNEKRIRELATWVRDARDGTPLPQIEPYGPPYMAGYRSSWDSRDGTVFANVPLKARRKYAEFYDELSGNMSRLEMEERAWAELQRYVIRGPISIDDRRAIIGTLNDAMRQTASWDSNMPVARKIADELGIKPIKPDNVSDAFLNEVKTCDPMFVASGAGGPTRS</sequence>
<proteinExistence type="predicted"/>
<dbReference type="RefSeq" id="WP_235066570.1">
    <property type="nucleotide sequence ID" value="NZ_JAKFGM010000001.1"/>
</dbReference>
<accession>A0A9X1QJY3</accession>
<comment type="caution">
    <text evidence="1">The sequence shown here is derived from an EMBL/GenBank/DDBJ whole genome shotgun (WGS) entry which is preliminary data.</text>
</comment>
<evidence type="ECO:0000313" key="1">
    <source>
        <dbReference type="EMBL" id="MCF2514086.1"/>
    </source>
</evidence>
<protein>
    <submittedName>
        <fullName evidence="1">Uncharacterized protein</fullName>
    </submittedName>
</protein>
<reference evidence="1" key="1">
    <citation type="submission" date="2022-01" db="EMBL/GenBank/DDBJ databases">
        <authorList>
            <person name="Jo J.-H."/>
            <person name="Im W.-T."/>
        </authorList>
    </citation>
    <scope>NUCLEOTIDE SEQUENCE</scope>
    <source>
        <strain evidence="1">G124</strain>
    </source>
</reference>
<dbReference type="EMBL" id="JAKFGM010000001">
    <property type="protein sequence ID" value="MCF2514086.1"/>
    <property type="molecule type" value="Genomic_DNA"/>
</dbReference>
<organism evidence="1 2">
    <name type="scientific">Sphingomonas cremea</name>
    <dbReference type="NCBI Taxonomy" id="2904799"/>
    <lineage>
        <taxon>Bacteria</taxon>
        <taxon>Pseudomonadati</taxon>
        <taxon>Pseudomonadota</taxon>
        <taxon>Alphaproteobacteria</taxon>
        <taxon>Sphingomonadales</taxon>
        <taxon>Sphingomonadaceae</taxon>
        <taxon>Sphingomonas</taxon>
    </lineage>
</organism>
<dbReference type="Proteomes" id="UP001139410">
    <property type="component" value="Unassembled WGS sequence"/>
</dbReference>
<gene>
    <name evidence="1" type="ORF">LVY65_03240</name>
</gene>
<evidence type="ECO:0000313" key="2">
    <source>
        <dbReference type="Proteomes" id="UP001139410"/>
    </source>
</evidence>
<dbReference type="AlphaFoldDB" id="A0A9X1QJY3"/>
<name>A0A9X1QJY3_9SPHN</name>
<keyword evidence="2" id="KW-1185">Reference proteome</keyword>